<reference evidence="1 2" key="1">
    <citation type="submission" date="2020-08" db="EMBL/GenBank/DDBJ databases">
        <title>Sequencing the genomes of 1000 actinobacteria strains.</title>
        <authorList>
            <person name="Klenk H.-P."/>
        </authorList>
    </citation>
    <scope>NUCLEOTIDE SEQUENCE [LARGE SCALE GENOMIC DNA]</scope>
    <source>
        <strain evidence="1 2">DSM 24947</strain>
    </source>
</reference>
<dbReference type="RefSeq" id="WP_221417289.1">
    <property type="nucleotide sequence ID" value="NZ_JACHMD010000001.1"/>
</dbReference>
<sequence>MGGKMMRLFTIGFTKKKTREFFGLLSDSGATALVDIRLRNRSQLAGFRKRDDLEFFLSEICDMHYRQELLLTPTEQALRDYQHGAVPREQYAAEYVRLLEGRQVEAVLSPADFNEAVLLCSEASPDRCHRRLAAEYLASAWGDTGIVHLL</sequence>
<dbReference type="Pfam" id="PF04343">
    <property type="entry name" value="DUF488"/>
    <property type="match status" value="1"/>
</dbReference>
<dbReference type="InterPro" id="IPR007438">
    <property type="entry name" value="DUF488"/>
</dbReference>
<accession>A0A7W7BS01</accession>
<dbReference type="PANTHER" id="PTHR39337">
    <property type="entry name" value="BLR5642 PROTEIN"/>
    <property type="match status" value="1"/>
</dbReference>
<dbReference type="PANTHER" id="PTHR39337:SF1">
    <property type="entry name" value="BLR5642 PROTEIN"/>
    <property type="match status" value="1"/>
</dbReference>
<keyword evidence="2" id="KW-1185">Reference proteome</keyword>
<protein>
    <submittedName>
        <fullName evidence="1">Uncharacterized protein (DUF488 family)</fullName>
    </submittedName>
</protein>
<evidence type="ECO:0000313" key="2">
    <source>
        <dbReference type="Proteomes" id="UP000573729"/>
    </source>
</evidence>
<dbReference type="Proteomes" id="UP000573729">
    <property type="component" value="Unassembled WGS sequence"/>
</dbReference>
<organism evidence="1 2">
    <name type="scientific">Microbacterium marinum</name>
    <dbReference type="NCBI Taxonomy" id="421115"/>
    <lineage>
        <taxon>Bacteria</taxon>
        <taxon>Bacillati</taxon>
        <taxon>Actinomycetota</taxon>
        <taxon>Actinomycetes</taxon>
        <taxon>Micrococcales</taxon>
        <taxon>Microbacteriaceae</taxon>
        <taxon>Microbacterium</taxon>
    </lineage>
</organism>
<comment type="caution">
    <text evidence="1">The sequence shown here is derived from an EMBL/GenBank/DDBJ whole genome shotgun (WGS) entry which is preliminary data.</text>
</comment>
<evidence type="ECO:0000313" key="1">
    <source>
        <dbReference type="EMBL" id="MBB4666604.1"/>
    </source>
</evidence>
<gene>
    <name evidence="1" type="ORF">BKA24_001313</name>
</gene>
<name>A0A7W7BS01_9MICO</name>
<dbReference type="AlphaFoldDB" id="A0A7W7BS01"/>
<dbReference type="EMBL" id="JACHMD010000001">
    <property type="protein sequence ID" value="MBB4666604.1"/>
    <property type="molecule type" value="Genomic_DNA"/>
</dbReference>
<proteinExistence type="predicted"/>